<keyword evidence="1" id="KW-0812">Transmembrane</keyword>
<keyword evidence="4" id="KW-1185">Reference proteome</keyword>
<dbReference type="RefSeq" id="WP_097107547.1">
    <property type="nucleotide sequence ID" value="NZ_OCPC01000002.1"/>
</dbReference>
<evidence type="ECO:0000259" key="2">
    <source>
        <dbReference type="Pfam" id="PF07331"/>
    </source>
</evidence>
<keyword evidence="1" id="KW-1133">Transmembrane helix</keyword>
<dbReference type="Pfam" id="PF07331">
    <property type="entry name" value="TctB"/>
    <property type="match status" value="1"/>
</dbReference>
<feature type="transmembrane region" description="Helical" evidence="1">
    <location>
        <begin position="127"/>
        <end position="148"/>
    </location>
</feature>
<feature type="transmembrane region" description="Helical" evidence="1">
    <location>
        <begin position="103"/>
        <end position="122"/>
    </location>
</feature>
<evidence type="ECO:0000313" key="4">
    <source>
        <dbReference type="Proteomes" id="UP000219465"/>
    </source>
</evidence>
<feature type="transmembrane region" description="Helical" evidence="1">
    <location>
        <begin position="42"/>
        <end position="64"/>
    </location>
</feature>
<dbReference type="InterPro" id="IPR009936">
    <property type="entry name" value="DUF1468"/>
</dbReference>
<dbReference type="Proteomes" id="UP000219465">
    <property type="component" value="Unassembled WGS sequence"/>
</dbReference>
<organism evidence="3 4">
    <name type="scientific">Hoeflea halophila</name>
    <dbReference type="NCBI Taxonomy" id="714899"/>
    <lineage>
        <taxon>Bacteria</taxon>
        <taxon>Pseudomonadati</taxon>
        <taxon>Pseudomonadota</taxon>
        <taxon>Alphaproteobacteria</taxon>
        <taxon>Hyphomicrobiales</taxon>
        <taxon>Rhizobiaceae</taxon>
        <taxon>Hoeflea</taxon>
    </lineage>
</organism>
<feature type="domain" description="DUF1468" evidence="2">
    <location>
        <begin position="15"/>
        <end position="153"/>
    </location>
</feature>
<sequence>MSGQSTRRPGELAFICLLTLFSAAALWQAYGISGFSGLSQPGVFPMLAAATMLASCLFILASTLRTRSSREPGESVVFWRDVLPVRLLVILAMVALYLYAMPWLGFVIASGLFLFASFAYLWRKNALISLALSAGSLAAVYFLFRIVFEVVLPQGKLLPAGVF</sequence>
<name>A0A286IAP9_9HYPH</name>
<dbReference type="AlphaFoldDB" id="A0A286IAP9"/>
<proteinExistence type="predicted"/>
<dbReference type="OrthoDB" id="8907787at2"/>
<evidence type="ECO:0000313" key="3">
    <source>
        <dbReference type="EMBL" id="SOE17195.1"/>
    </source>
</evidence>
<accession>A0A286IAP9</accession>
<dbReference type="EMBL" id="OCPC01000002">
    <property type="protein sequence ID" value="SOE17195.1"/>
    <property type="molecule type" value="Genomic_DNA"/>
</dbReference>
<protein>
    <submittedName>
        <fullName evidence="3">Tripartite tricarboxylate transporter TctB family protein</fullName>
    </submittedName>
</protein>
<feature type="transmembrane region" description="Helical" evidence="1">
    <location>
        <begin position="76"/>
        <end position="97"/>
    </location>
</feature>
<evidence type="ECO:0000256" key="1">
    <source>
        <dbReference type="SAM" id="Phobius"/>
    </source>
</evidence>
<feature type="transmembrane region" description="Helical" evidence="1">
    <location>
        <begin position="12"/>
        <end position="30"/>
    </location>
</feature>
<keyword evidence="1" id="KW-0472">Membrane</keyword>
<reference evidence="4" key="1">
    <citation type="submission" date="2017-08" db="EMBL/GenBank/DDBJ databases">
        <authorList>
            <person name="Varghese N."/>
            <person name="Submissions S."/>
        </authorList>
    </citation>
    <scope>NUCLEOTIDE SEQUENCE [LARGE SCALE GENOMIC DNA]</scope>
    <source>
        <strain evidence="4">KCTC 23107</strain>
    </source>
</reference>
<gene>
    <name evidence="3" type="ORF">SAMN05877838_2088</name>
</gene>